<dbReference type="EMBL" id="VCHE01000003">
    <property type="protein sequence ID" value="KAB2580407.1"/>
    <property type="molecule type" value="Genomic_DNA"/>
</dbReference>
<keyword evidence="2" id="KW-0560">Oxidoreductase</keyword>
<evidence type="ECO:0000256" key="2">
    <source>
        <dbReference type="RuleBase" id="RU003682"/>
    </source>
</evidence>
<protein>
    <submittedName>
        <fullName evidence="4">Protein DOWNY MILDEW RESISTANCE 6</fullName>
    </submittedName>
</protein>
<reference evidence="4 5" key="1">
    <citation type="journal article" date="2019" name="Sci. Rep.">
        <title>A multi-omics analysis of the grapevine pathogen Lasiodiplodia theobromae reveals that temperature affects the expression of virulence- and pathogenicity-related genes.</title>
        <authorList>
            <person name="Felix C."/>
            <person name="Meneses R."/>
            <person name="Goncalves M.F.M."/>
            <person name="Tilleman L."/>
            <person name="Duarte A.S."/>
            <person name="Jorrin-Novo J.V."/>
            <person name="Van de Peer Y."/>
            <person name="Deforce D."/>
            <person name="Van Nieuwerburgh F."/>
            <person name="Esteves A.C."/>
            <person name="Alves A."/>
        </authorList>
    </citation>
    <scope>NUCLEOTIDE SEQUENCE [LARGE SCALE GENOMIC DNA]</scope>
    <source>
        <strain evidence="4 5">LA-SOL3</strain>
    </source>
</reference>
<dbReference type="PROSITE" id="PS51471">
    <property type="entry name" value="FE2OG_OXY"/>
    <property type="match status" value="1"/>
</dbReference>
<dbReference type="Gene3D" id="2.60.120.330">
    <property type="entry name" value="B-lactam Antibiotic, Isopenicillin N Synthase, Chain"/>
    <property type="match status" value="1"/>
</dbReference>
<sequence length="349" mass="39719">MGKTRYTNRTIPRISLRDFDTRIDEITAQLVHAAETDGFFSLTDTGITVAEIESMFHRSEAFFALPDSQKSTVPWSPKNVGWEKNAQVRPSTGTADLKESYQLQFGRNMQDPDAWIADDILPGFRDDARRFMLRTQEVSEKVMVCFARGLGFPDDYFVKAHDVTRPEAQSVLRLIYYPEQNRDEPVKEGYYRAGPHADWDLLTLLYQRPGQSGLEICPGRESVTEFGIGDEWTKVEFAPGDIVCNIGDLLMSWSDDRFKSTFHRVKAPDDKEKDYWGPRYSMAFFNQPCWDCKIQGPKKKYPMVTGEEFNRNAMQRNFAALKAKVEAMEKEKTASNVVPAASANVSVGA</sequence>
<dbReference type="Pfam" id="PF14226">
    <property type="entry name" value="DIOX_N"/>
    <property type="match status" value="1"/>
</dbReference>
<keyword evidence="2" id="KW-0479">Metal-binding</keyword>
<dbReference type="AlphaFoldDB" id="A0A5N5DRL5"/>
<evidence type="ECO:0000313" key="4">
    <source>
        <dbReference type="EMBL" id="KAB2580407.1"/>
    </source>
</evidence>
<proteinExistence type="inferred from homology"/>
<feature type="domain" description="Fe2OG dioxygenase" evidence="3">
    <location>
        <begin position="167"/>
        <end position="288"/>
    </location>
</feature>
<name>A0A5N5DRL5_9PEZI</name>
<accession>A0A5N5DRL5</accession>
<dbReference type="Proteomes" id="UP000325902">
    <property type="component" value="Unassembled WGS sequence"/>
</dbReference>
<dbReference type="InterPro" id="IPR005123">
    <property type="entry name" value="Oxoglu/Fe-dep_dioxygenase_dom"/>
</dbReference>
<gene>
    <name evidence="4" type="primary">DMR6</name>
    <name evidence="4" type="ORF">DBV05_g926</name>
</gene>
<dbReference type="GO" id="GO:0046872">
    <property type="term" value="F:metal ion binding"/>
    <property type="evidence" value="ECO:0007669"/>
    <property type="project" value="UniProtKB-KW"/>
</dbReference>
<dbReference type="SUPFAM" id="SSF51197">
    <property type="entry name" value="Clavaminate synthase-like"/>
    <property type="match status" value="1"/>
</dbReference>
<dbReference type="InterPro" id="IPR044861">
    <property type="entry name" value="IPNS-like_FE2OG_OXY"/>
</dbReference>
<keyword evidence="5" id="KW-1185">Reference proteome</keyword>
<dbReference type="InterPro" id="IPR027443">
    <property type="entry name" value="IPNS-like_sf"/>
</dbReference>
<organism evidence="4 5">
    <name type="scientific">Lasiodiplodia theobromae</name>
    <dbReference type="NCBI Taxonomy" id="45133"/>
    <lineage>
        <taxon>Eukaryota</taxon>
        <taxon>Fungi</taxon>
        <taxon>Dikarya</taxon>
        <taxon>Ascomycota</taxon>
        <taxon>Pezizomycotina</taxon>
        <taxon>Dothideomycetes</taxon>
        <taxon>Dothideomycetes incertae sedis</taxon>
        <taxon>Botryosphaeriales</taxon>
        <taxon>Botryosphaeriaceae</taxon>
        <taxon>Lasiodiplodia</taxon>
    </lineage>
</organism>
<evidence type="ECO:0000259" key="3">
    <source>
        <dbReference type="PROSITE" id="PS51471"/>
    </source>
</evidence>
<dbReference type="InterPro" id="IPR050231">
    <property type="entry name" value="Iron_ascorbate_oxido_reductase"/>
</dbReference>
<dbReference type="GO" id="GO:0016491">
    <property type="term" value="F:oxidoreductase activity"/>
    <property type="evidence" value="ECO:0007669"/>
    <property type="project" value="UniProtKB-KW"/>
</dbReference>
<dbReference type="PANTHER" id="PTHR47990">
    <property type="entry name" value="2-OXOGLUTARATE (2OG) AND FE(II)-DEPENDENT OXYGENASE SUPERFAMILY PROTEIN-RELATED"/>
    <property type="match status" value="1"/>
</dbReference>
<dbReference type="InterPro" id="IPR026992">
    <property type="entry name" value="DIOX_N"/>
</dbReference>
<dbReference type="GO" id="GO:0044283">
    <property type="term" value="P:small molecule biosynthetic process"/>
    <property type="evidence" value="ECO:0007669"/>
    <property type="project" value="UniProtKB-ARBA"/>
</dbReference>
<keyword evidence="2" id="KW-0408">Iron</keyword>
<dbReference type="OrthoDB" id="288590at2759"/>
<evidence type="ECO:0000256" key="1">
    <source>
        <dbReference type="ARBA" id="ARBA00008056"/>
    </source>
</evidence>
<comment type="caution">
    <text evidence="4">The sequence shown here is derived from an EMBL/GenBank/DDBJ whole genome shotgun (WGS) entry which is preliminary data.</text>
</comment>
<dbReference type="Pfam" id="PF03171">
    <property type="entry name" value="2OG-FeII_Oxy"/>
    <property type="match status" value="1"/>
</dbReference>
<evidence type="ECO:0000313" key="5">
    <source>
        <dbReference type="Proteomes" id="UP000325902"/>
    </source>
</evidence>
<comment type="similarity">
    <text evidence="1 2">Belongs to the iron/ascorbate-dependent oxidoreductase family.</text>
</comment>